<dbReference type="EMBL" id="UINC01069180">
    <property type="protein sequence ID" value="SVC02358.1"/>
    <property type="molecule type" value="Genomic_DNA"/>
</dbReference>
<evidence type="ECO:0000256" key="2">
    <source>
        <dbReference type="ARBA" id="ARBA00022643"/>
    </source>
</evidence>
<evidence type="ECO:0000256" key="1">
    <source>
        <dbReference type="ARBA" id="ARBA00022630"/>
    </source>
</evidence>
<dbReference type="Pfam" id="PF00296">
    <property type="entry name" value="Bac_luciferase"/>
    <property type="match status" value="1"/>
</dbReference>
<dbReference type="GO" id="GO:0008726">
    <property type="term" value="F:alkanesulfonate monooxygenase activity"/>
    <property type="evidence" value="ECO:0007669"/>
    <property type="project" value="TreeGrafter"/>
</dbReference>
<dbReference type="Gene3D" id="3.20.20.30">
    <property type="entry name" value="Luciferase-like domain"/>
    <property type="match status" value="1"/>
</dbReference>
<sequence>MEFGLHFASTTYPERDRSVQFCQEAELAGFSFAIAVEHVVLPTNYASVYPYSPTGKLPGDLMANLPDPLVWMTHVAACTERLHFMTGVLILPQRNPLVLAKQLATMDYLSGGRIELGIGVGWLREEFEAIGVPFERRGQRTDEYIEAMRALWASDDASYHGDFVNFTRMSCNPKPIQDPLPIIIGGHSEYAARRAGRLGNGFFPATGWSGDIKPLLEIVHDEAEKASRDPNLIQVTTGLGPENHLESALRCGEQGIHRVVVPSTLFKDD</sequence>
<evidence type="ECO:0000313" key="6">
    <source>
        <dbReference type="EMBL" id="SVC02358.1"/>
    </source>
</evidence>
<dbReference type="InterPro" id="IPR050172">
    <property type="entry name" value="SsuD_RutA_monooxygenase"/>
</dbReference>
<keyword evidence="2" id="KW-0288">FMN</keyword>
<dbReference type="GO" id="GO:0046306">
    <property type="term" value="P:alkanesulfonate catabolic process"/>
    <property type="evidence" value="ECO:0007669"/>
    <property type="project" value="TreeGrafter"/>
</dbReference>
<keyword evidence="4" id="KW-0503">Monooxygenase</keyword>
<dbReference type="NCBIfam" id="TIGR03619">
    <property type="entry name" value="F420_Rv2161c"/>
    <property type="match status" value="1"/>
</dbReference>
<keyword evidence="3" id="KW-0560">Oxidoreductase</keyword>
<organism evidence="6">
    <name type="scientific">marine metagenome</name>
    <dbReference type="NCBI Taxonomy" id="408172"/>
    <lineage>
        <taxon>unclassified sequences</taxon>
        <taxon>metagenomes</taxon>
        <taxon>ecological metagenomes</taxon>
    </lineage>
</organism>
<gene>
    <name evidence="6" type="ORF">METZ01_LOCUS255212</name>
</gene>
<dbReference type="InterPro" id="IPR019921">
    <property type="entry name" value="Lucif-like_OxRdtase_Rv2161c"/>
</dbReference>
<evidence type="ECO:0000259" key="5">
    <source>
        <dbReference type="Pfam" id="PF00296"/>
    </source>
</evidence>
<dbReference type="InterPro" id="IPR036661">
    <property type="entry name" value="Luciferase-like_sf"/>
</dbReference>
<evidence type="ECO:0000256" key="4">
    <source>
        <dbReference type="ARBA" id="ARBA00023033"/>
    </source>
</evidence>
<keyword evidence="1" id="KW-0285">Flavoprotein</keyword>
<dbReference type="InterPro" id="IPR011251">
    <property type="entry name" value="Luciferase-like_dom"/>
</dbReference>
<proteinExistence type="predicted"/>
<reference evidence="6" key="1">
    <citation type="submission" date="2018-05" db="EMBL/GenBank/DDBJ databases">
        <authorList>
            <person name="Lanie J.A."/>
            <person name="Ng W.-L."/>
            <person name="Kazmierczak K.M."/>
            <person name="Andrzejewski T.M."/>
            <person name="Davidsen T.M."/>
            <person name="Wayne K.J."/>
            <person name="Tettelin H."/>
            <person name="Glass J.I."/>
            <person name="Rusch D."/>
            <person name="Podicherti R."/>
            <person name="Tsui H.-C.T."/>
            <person name="Winkler M.E."/>
        </authorList>
    </citation>
    <scope>NUCLEOTIDE SEQUENCE</scope>
</reference>
<dbReference type="PANTHER" id="PTHR42847">
    <property type="entry name" value="ALKANESULFONATE MONOOXYGENASE"/>
    <property type="match status" value="1"/>
</dbReference>
<accession>A0A382IS35</accession>
<dbReference type="SUPFAM" id="SSF51679">
    <property type="entry name" value="Bacterial luciferase-like"/>
    <property type="match status" value="1"/>
</dbReference>
<name>A0A382IS35_9ZZZZ</name>
<feature type="domain" description="Luciferase-like" evidence="5">
    <location>
        <begin position="13"/>
        <end position="237"/>
    </location>
</feature>
<protein>
    <recommendedName>
        <fullName evidence="5">Luciferase-like domain-containing protein</fullName>
    </recommendedName>
</protein>
<dbReference type="AlphaFoldDB" id="A0A382IS35"/>
<feature type="non-terminal residue" evidence="6">
    <location>
        <position position="269"/>
    </location>
</feature>
<dbReference type="PANTHER" id="PTHR42847:SF4">
    <property type="entry name" value="ALKANESULFONATE MONOOXYGENASE-RELATED"/>
    <property type="match status" value="1"/>
</dbReference>
<evidence type="ECO:0000256" key="3">
    <source>
        <dbReference type="ARBA" id="ARBA00023002"/>
    </source>
</evidence>